<evidence type="ECO:0008006" key="4">
    <source>
        <dbReference type="Google" id="ProtNLM"/>
    </source>
</evidence>
<dbReference type="EMBL" id="FPBA01000001">
    <property type="protein sequence ID" value="SFT33439.1"/>
    <property type="molecule type" value="Genomic_DNA"/>
</dbReference>
<dbReference type="RefSeq" id="WP_093577532.1">
    <property type="nucleotide sequence ID" value="NZ_FPBA01000001.1"/>
</dbReference>
<proteinExistence type="predicted"/>
<dbReference type="NCBIfam" id="NF047389">
    <property type="entry name" value="ATPase_Sll1717"/>
    <property type="match status" value="1"/>
</dbReference>
<gene>
    <name evidence="2" type="ORF">SAMN05660657_00135</name>
</gene>
<keyword evidence="3" id="KW-1185">Reference proteome</keyword>
<evidence type="ECO:0000313" key="2">
    <source>
        <dbReference type="EMBL" id="SFT33439.1"/>
    </source>
</evidence>
<dbReference type="InterPro" id="IPR059206">
    <property type="entry name" value="Sll1717-like"/>
</dbReference>
<name>A0A1I6X5K4_9ACTN</name>
<reference evidence="3" key="1">
    <citation type="submission" date="2016-10" db="EMBL/GenBank/DDBJ databases">
        <authorList>
            <person name="Varghese N."/>
            <person name="Submissions S."/>
        </authorList>
    </citation>
    <scope>NUCLEOTIDE SEQUENCE [LARGE SCALE GENOMIC DNA]</scope>
    <source>
        <strain evidence="3">DSM 46136</strain>
    </source>
</reference>
<dbReference type="Proteomes" id="UP000199546">
    <property type="component" value="Unassembled WGS sequence"/>
</dbReference>
<evidence type="ECO:0000313" key="3">
    <source>
        <dbReference type="Proteomes" id="UP000199546"/>
    </source>
</evidence>
<evidence type="ECO:0000256" key="1">
    <source>
        <dbReference type="SAM" id="MobiDB-lite"/>
    </source>
</evidence>
<dbReference type="OrthoDB" id="9179688at2"/>
<protein>
    <recommendedName>
        <fullName evidence="4">AAA ATPase domain-containing protein</fullName>
    </recommendedName>
</protein>
<organism evidence="2 3">
    <name type="scientific">Geodermatophilus amargosae</name>
    <dbReference type="NCBI Taxonomy" id="1296565"/>
    <lineage>
        <taxon>Bacteria</taxon>
        <taxon>Bacillati</taxon>
        <taxon>Actinomycetota</taxon>
        <taxon>Actinomycetes</taxon>
        <taxon>Geodermatophilales</taxon>
        <taxon>Geodermatophilaceae</taxon>
        <taxon>Geodermatophilus</taxon>
    </lineage>
</organism>
<feature type="region of interest" description="Disordered" evidence="1">
    <location>
        <begin position="1"/>
        <end position="20"/>
    </location>
</feature>
<feature type="compositionally biased region" description="Basic and acidic residues" evidence="1">
    <location>
        <begin position="1"/>
        <end position="11"/>
    </location>
</feature>
<sequence>MPTRNPVKESTEEVGPFGNPDGARAQIEDLLSSFVDFSGAPAFGDLATRAGDASARVIVGKLGAGKTVYLRRLQDFQARQDSVYADHPQQSLPSTELIVRACQWFPEHLLTEKWIRMWHRAIFRSLATHLLYHRDLSAHLPGDLRESIPRDYRGLLGEARRPRSIYSQLATIINEAHSAHSLTKYLDDDRWDDLEYDLADAVRGCPPVFFYLDAIDDAFHYAPMYWLRCQLGLFYMTMRLLRDARLGGRLHIVISIRDIVLSSVYRDEHAPKYIGEPHIRVLDWSGEALEYLLRAKIRMLPSDYRMTEDRDGETVASWLGAEWIHNERRGVDENLSTYLLRHTRLIPRDLVALGNALCHEVTRQRAAGTAEFPPQVLRDVVSRCARRFGNSQLSVVANQLASDLMPRKAAIRGYGDTYIGSEEYASGLKGDVRDLLGIHGKDLFSAAELAQLESATDATLQGECHLATVLWQNGLLGYREGQLTHFYSLSRMDEFDIPRDAAEYVLHPCLIDAVPGLDSVGKHPVVPFG</sequence>
<dbReference type="AlphaFoldDB" id="A0A1I6X5K4"/>
<accession>A0A1I6X5K4</accession>